<keyword evidence="1" id="KW-1133">Transmembrane helix</keyword>
<reference evidence="2" key="1">
    <citation type="submission" date="2020-03" db="EMBL/GenBank/DDBJ databases">
        <title>The deep terrestrial virosphere.</title>
        <authorList>
            <person name="Holmfeldt K."/>
            <person name="Nilsson E."/>
            <person name="Simone D."/>
            <person name="Lopez-Fernandez M."/>
            <person name="Wu X."/>
            <person name="de Brujin I."/>
            <person name="Lundin D."/>
            <person name="Andersson A."/>
            <person name="Bertilsson S."/>
            <person name="Dopson M."/>
        </authorList>
    </citation>
    <scope>NUCLEOTIDE SEQUENCE</scope>
    <source>
        <strain evidence="2">MM415B02249</strain>
    </source>
</reference>
<name>A0A6M3KSZ4_9ZZZZ</name>
<proteinExistence type="predicted"/>
<dbReference type="EMBL" id="MT142561">
    <property type="protein sequence ID" value="QJA85217.1"/>
    <property type="molecule type" value="Genomic_DNA"/>
</dbReference>
<protein>
    <submittedName>
        <fullName evidence="2">Putative holin</fullName>
    </submittedName>
</protein>
<accession>A0A6M3KSZ4</accession>
<feature type="transmembrane region" description="Helical" evidence="1">
    <location>
        <begin position="6"/>
        <end position="25"/>
    </location>
</feature>
<keyword evidence="1" id="KW-0812">Transmembrane</keyword>
<keyword evidence="1" id="KW-0472">Membrane</keyword>
<feature type="transmembrane region" description="Helical" evidence="1">
    <location>
        <begin position="62"/>
        <end position="83"/>
    </location>
</feature>
<organism evidence="2">
    <name type="scientific">viral metagenome</name>
    <dbReference type="NCBI Taxonomy" id="1070528"/>
    <lineage>
        <taxon>unclassified sequences</taxon>
        <taxon>metagenomes</taxon>
        <taxon>organismal metagenomes</taxon>
    </lineage>
</organism>
<evidence type="ECO:0000256" key="1">
    <source>
        <dbReference type="SAM" id="Phobius"/>
    </source>
</evidence>
<sequence length="91" mass="10186">MDPGMAKVLWFVFLGFLGGLAYVLMEMAKKWEDLITFPAFKRYALGAITGLVYFIGYSERNFPNGIMCFVSGFAATAFIQSLVNRLSRVQA</sequence>
<feature type="transmembrane region" description="Helical" evidence="1">
    <location>
        <begin position="37"/>
        <end position="56"/>
    </location>
</feature>
<evidence type="ECO:0000313" key="2">
    <source>
        <dbReference type="EMBL" id="QJA85217.1"/>
    </source>
</evidence>
<gene>
    <name evidence="2" type="ORF">MM415B02249_0014</name>
</gene>
<dbReference type="AlphaFoldDB" id="A0A6M3KSZ4"/>